<feature type="domain" description="WRKY" evidence="7">
    <location>
        <begin position="122"/>
        <end position="186"/>
    </location>
</feature>
<dbReference type="InterPro" id="IPR044810">
    <property type="entry name" value="WRKY_plant"/>
</dbReference>
<dbReference type="Pfam" id="PF03106">
    <property type="entry name" value="WRKY"/>
    <property type="match status" value="1"/>
</dbReference>
<evidence type="ECO:0000256" key="1">
    <source>
        <dbReference type="ARBA" id="ARBA00004123"/>
    </source>
</evidence>
<dbReference type="GO" id="GO:0010150">
    <property type="term" value="P:leaf senescence"/>
    <property type="evidence" value="ECO:0007669"/>
    <property type="project" value="UniProtKB-ARBA"/>
</dbReference>
<comment type="similarity">
    <text evidence="6">Belongs to the WRKY group III family.</text>
</comment>
<evidence type="ECO:0000313" key="9">
    <source>
        <dbReference type="Proteomes" id="UP001630127"/>
    </source>
</evidence>
<evidence type="ECO:0000256" key="4">
    <source>
        <dbReference type="ARBA" id="ARBA00023163"/>
    </source>
</evidence>
<protein>
    <recommendedName>
        <fullName evidence="7">WRKY domain-containing protein</fullName>
    </recommendedName>
</protein>
<gene>
    <name evidence="8" type="ORF">ACH5RR_000088</name>
</gene>
<evidence type="ECO:0000256" key="5">
    <source>
        <dbReference type="ARBA" id="ARBA00023242"/>
    </source>
</evidence>
<dbReference type="GO" id="GO:0042542">
    <property type="term" value="P:response to hydrogen peroxide"/>
    <property type="evidence" value="ECO:0007669"/>
    <property type="project" value="UniProtKB-ARBA"/>
</dbReference>
<dbReference type="Proteomes" id="UP001630127">
    <property type="component" value="Unassembled WGS sequence"/>
</dbReference>
<evidence type="ECO:0000256" key="3">
    <source>
        <dbReference type="ARBA" id="ARBA00023125"/>
    </source>
</evidence>
<name>A0ABD3AZM2_9GENT</name>
<reference evidence="8 9" key="1">
    <citation type="submission" date="2024-11" db="EMBL/GenBank/DDBJ databases">
        <title>A near-complete genome assembly of Cinchona calisaya.</title>
        <authorList>
            <person name="Lian D.C."/>
            <person name="Zhao X.W."/>
            <person name="Wei L."/>
        </authorList>
    </citation>
    <scope>NUCLEOTIDE SEQUENCE [LARGE SCALE GENOMIC DNA]</scope>
    <source>
        <tissue evidence="8">Nenye</tissue>
    </source>
</reference>
<dbReference type="SMART" id="SM00774">
    <property type="entry name" value="WRKY"/>
    <property type="match status" value="1"/>
</dbReference>
<accession>A0ABD3AZM2</accession>
<evidence type="ECO:0000256" key="2">
    <source>
        <dbReference type="ARBA" id="ARBA00023015"/>
    </source>
</evidence>
<evidence type="ECO:0000259" key="7">
    <source>
        <dbReference type="PROSITE" id="PS50811"/>
    </source>
</evidence>
<dbReference type="GO" id="GO:0003677">
    <property type="term" value="F:DNA binding"/>
    <property type="evidence" value="ECO:0007669"/>
    <property type="project" value="UniProtKB-KW"/>
</dbReference>
<dbReference type="PANTHER" id="PTHR32096">
    <property type="entry name" value="WRKY TRANSCRIPTION FACTOR 30-RELATED-RELATED"/>
    <property type="match status" value="1"/>
</dbReference>
<evidence type="ECO:0000256" key="6">
    <source>
        <dbReference type="ARBA" id="ARBA00060850"/>
    </source>
</evidence>
<dbReference type="InterPro" id="IPR003657">
    <property type="entry name" value="WRKY_dom"/>
</dbReference>
<keyword evidence="3" id="KW-0238">DNA-binding</keyword>
<dbReference type="GO" id="GO:0009751">
    <property type="term" value="P:response to salicylic acid"/>
    <property type="evidence" value="ECO:0007669"/>
    <property type="project" value="UniProtKB-ARBA"/>
</dbReference>
<dbReference type="PROSITE" id="PS50811">
    <property type="entry name" value="WRKY"/>
    <property type="match status" value="1"/>
</dbReference>
<dbReference type="FunFam" id="2.20.25.80:FF:000009">
    <property type="entry name" value="WRKY transcription factor 53"/>
    <property type="match status" value="1"/>
</dbReference>
<keyword evidence="2" id="KW-0805">Transcription regulation</keyword>
<dbReference type="SUPFAM" id="SSF118290">
    <property type="entry name" value="WRKY DNA-binding domain"/>
    <property type="match status" value="1"/>
</dbReference>
<organism evidence="8 9">
    <name type="scientific">Cinchona calisaya</name>
    <dbReference type="NCBI Taxonomy" id="153742"/>
    <lineage>
        <taxon>Eukaryota</taxon>
        <taxon>Viridiplantae</taxon>
        <taxon>Streptophyta</taxon>
        <taxon>Embryophyta</taxon>
        <taxon>Tracheophyta</taxon>
        <taxon>Spermatophyta</taxon>
        <taxon>Magnoliopsida</taxon>
        <taxon>eudicotyledons</taxon>
        <taxon>Gunneridae</taxon>
        <taxon>Pentapetalae</taxon>
        <taxon>asterids</taxon>
        <taxon>lamiids</taxon>
        <taxon>Gentianales</taxon>
        <taxon>Rubiaceae</taxon>
        <taxon>Cinchonoideae</taxon>
        <taxon>Cinchoneae</taxon>
        <taxon>Cinchona</taxon>
    </lineage>
</organism>
<keyword evidence="4" id="KW-0804">Transcription</keyword>
<sequence>MEKAVNPSEQKTLIIELTQGQEMANELKKQLDSFTSSDTCEALVQNILSTYDKALSMLTWRAEKGHETLSPQSDSLADNSIISEGSNGLFIKDQLQCQKDVTKKRKTLPKWTEQVRVCYGNGHEGSLDDGYSWRKYGQKDILGANYPRAYYRCTHRNSRGCLATKQVQKSDMDPSMVEITYKGRHSCCNQAANPPSKIISDGKEMPKPKKARLILLEEGEEENKQRTAQEMMQQHLGQGLKVETEILKTDEEIFPSFSLSYTGVDQSENLESQFLSDVMRESADAMGGYCYSPAFLSPASSESNNYFSISSSCQMDNNFGYITDPQTLSKSNDFTDMISTPTSVITDSPFCCDLDFPIDQVDFDPCFSLDDALAYFS</sequence>
<keyword evidence="5" id="KW-0539">Nucleus</keyword>
<dbReference type="AlphaFoldDB" id="A0ABD3AZM2"/>
<keyword evidence="9" id="KW-1185">Reference proteome</keyword>
<dbReference type="EMBL" id="JBJUIK010000001">
    <property type="protein sequence ID" value="KAL3536722.1"/>
    <property type="molecule type" value="Genomic_DNA"/>
</dbReference>
<dbReference type="GO" id="GO:0010193">
    <property type="term" value="P:response to ozone"/>
    <property type="evidence" value="ECO:0007669"/>
    <property type="project" value="UniProtKB-ARBA"/>
</dbReference>
<dbReference type="GO" id="GO:0005634">
    <property type="term" value="C:nucleus"/>
    <property type="evidence" value="ECO:0007669"/>
    <property type="project" value="UniProtKB-SubCell"/>
</dbReference>
<dbReference type="PANTHER" id="PTHR32096:SF133">
    <property type="entry name" value="WRKY TRANSCRIPTION FACTOR 41-RELATED"/>
    <property type="match status" value="1"/>
</dbReference>
<comment type="subcellular location">
    <subcellularLocation>
        <location evidence="1">Nucleus</location>
    </subcellularLocation>
</comment>
<comment type="caution">
    <text evidence="8">The sequence shown here is derived from an EMBL/GenBank/DDBJ whole genome shotgun (WGS) entry which is preliminary data.</text>
</comment>
<evidence type="ECO:0000313" key="8">
    <source>
        <dbReference type="EMBL" id="KAL3536722.1"/>
    </source>
</evidence>
<dbReference type="InterPro" id="IPR036576">
    <property type="entry name" value="WRKY_dom_sf"/>
</dbReference>
<proteinExistence type="inferred from homology"/>
<dbReference type="Gene3D" id="2.20.25.80">
    <property type="entry name" value="WRKY domain"/>
    <property type="match status" value="1"/>
</dbReference>